<sequence>MPVLQCLSIAQKAGYDGYLGLEFEGIEEPEMGIAQGLANLRMFLEMCK</sequence>
<name>A0A645IYZ0_9ZZZZ</name>
<protein>
    <recommendedName>
        <fullName evidence="2">Xylose isomerase-like TIM barrel domain-containing protein</fullName>
    </recommendedName>
</protein>
<gene>
    <name evidence="1" type="ORF">SDC9_203758</name>
</gene>
<evidence type="ECO:0008006" key="2">
    <source>
        <dbReference type="Google" id="ProtNLM"/>
    </source>
</evidence>
<proteinExistence type="predicted"/>
<dbReference type="EMBL" id="VSSQ01126027">
    <property type="protein sequence ID" value="MPN56072.1"/>
    <property type="molecule type" value="Genomic_DNA"/>
</dbReference>
<evidence type="ECO:0000313" key="1">
    <source>
        <dbReference type="EMBL" id="MPN56072.1"/>
    </source>
</evidence>
<comment type="caution">
    <text evidence="1">The sequence shown here is derived from an EMBL/GenBank/DDBJ whole genome shotgun (WGS) entry which is preliminary data.</text>
</comment>
<organism evidence="1">
    <name type="scientific">bioreactor metagenome</name>
    <dbReference type="NCBI Taxonomy" id="1076179"/>
    <lineage>
        <taxon>unclassified sequences</taxon>
        <taxon>metagenomes</taxon>
        <taxon>ecological metagenomes</taxon>
    </lineage>
</organism>
<dbReference type="AlphaFoldDB" id="A0A645IYZ0"/>
<reference evidence="1" key="1">
    <citation type="submission" date="2019-08" db="EMBL/GenBank/DDBJ databases">
        <authorList>
            <person name="Kucharzyk K."/>
            <person name="Murdoch R.W."/>
            <person name="Higgins S."/>
            <person name="Loffler F."/>
        </authorList>
    </citation>
    <scope>NUCLEOTIDE SEQUENCE</scope>
</reference>
<accession>A0A645IYZ0</accession>